<evidence type="ECO:0000313" key="16">
    <source>
        <dbReference type="Proteomes" id="UP000321275"/>
    </source>
</evidence>
<dbReference type="InterPro" id="IPR011577">
    <property type="entry name" value="Cyt_b561_bac/Ni-Hgenase"/>
</dbReference>
<keyword evidence="4" id="KW-1003">Cell membrane</keyword>
<dbReference type="EMBL" id="BJUK01000069">
    <property type="protein sequence ID" value="GEK49099.1"/>
    <property type="molecule type" value="Genomic_DNA"/>
</dbReference>
<evidence type="ECO:0000313" key="15">
    <source>
        <dbReference type="EMBL" id="GEK49099.1"/>
    </source>
</evidence>
<dbReference type="GO" id="GO:0009055">
    <property type="term" value="F:electron transfer activity"/>
    <property type="evidence" value="ECO:0007669"/>
    <property type="project" value="InterPro"/>
</dbReference>
<organism evidence="15 16">
    <name type="scientific">Bisbaumannia pacifica</name>
    <dbReference type="NCBI Taxonomy" id="77098"/>
    <lineage>
        <taxon>Bacteria</taxon>
        <taxon>Pseudomonadati</taxon>
        <taxon>Pseudomonadota</taxon>
        <taxon>Gammaproteobacteria</taxon>
        <taxon>Oceanospirillales</taxon>
        <taxon>Halomonadaceae</taxon>
        <taxon>Bisbaumannia</taxon>
    </lineage>
</organism>
<dbReference type="SUPFAM" id="SSF81342">
    <property type="entry name" value="Transmembrane di-heme cytochromes"/>
    <property type="match status" value="1"/>
</dbReference>
<keyword evidence="10" id="KW-0408">Iron</keyword>
<keyword evidence="3" id="KW-0813">Transport</keyword>
<dbReference type="GO" id="GO:0022904">
    <property type="term" value="P:respiratory electron transport chain"/>
    <property type="evidence" value="ECO:0007669"/>
    <property type="project" value="InterPro"/>
</dbReference>
<evidence type="ECO:0000256" key="6">
    <source>
        <dbReference type="ARBA" id="ARBA00022692"/>
    </source>
</evidence>
<comment type="similarity">
    <text evidence="12">Belongs to the cytochrome b561 family.</text>
</comment>
<dbReference type="PANTHER" id="PTHR30529">
    <property type="entry name" value="CYTOCHROME B561"/>
    <property type="match status" value="1"/>
</dbReference>
<keyword evidence="6 13" id="KW-0812">Transmembrane</keyword>
<proteinExistence type="inferred from homology"/>
<name>A0A510XCD2_9GAMM</name>
<comment type="caution">
    <text evidence="15">The sequence shown here is derived from an EMBL/GenBank/DDBJ whole genome shotgun (WGS) entry which is preliminary data.</text>
</comment>
<evidence type="ECO:0000256" key="9">
    <source>
        <dbReference type="ARBA" id="ARBA00022989"/>
    </source>
</evidence>
<evidence type="ECO:0000256" key="2">
    <source>
        <dbReference type="ARBA" id="ARBA00004651"/>
    </source>
</evidence>
<dbReference type="PANTHER" id="PTHR30529:SF1">
    <property type="entry name" value="CYTOCHROME B561 HOMOLOG 2"/>
    <property type="match status" value="1"/>
</dbReference>
<dbReference type="InterPro" id="IPR016174">
    <property type="entry name" value="Di-haem_cyt_TM"/>
</dbReference>
<keyword evidence="9 13" id="KW-1133">Transmembrane helix</keyword>
<feature type="domain" description="Cytochrome b561 bacterial/Ni-hydrogenase" evidence="14">
    <location>
        <begin position="7"/>
        <end position="171"/>
    </location>
</feature>
<dbReference type="Pfam" id="PF01292">
    <property type="entry name" value="Ni_hydr_CYTB"/>
    <property type="match status" value="1"/>
</dbReference>
<dbReference type="Proteomes" id="UP000321275">
    <property type="component" value="Unassembled WGS sequence"/>
</dbReference>
<evidence type="ECO:0000256" key="11">
    <source>
        <dbReference type="ARBA" id="ARBA00023136"/>
    </source>
</evidence>
<evidence type="ECO:0000256" key="4">
    <source>
        <dbReference type="ARBA" id="ARBA00022475"/>
    </source>
</evidence>
<evidence type="ECO:0000259" key="14">
    <source>
        <dbReference type="Pfam" id="PF01292"/>
    </source>
</evidence>
<evidence type="ECO:0000256" key="5">
    <source>
        <dbReference type="ARBA" id="ARBA00022617"/>
    </source>
</evidence>
<feature type="transmembrane region" description="Helical" evidence="13">
    <location>
        <begin position="51"/>
        <end position="69"/>
    </location>
</feature>
<keyword evidence="16" id="KW-1185">Reference proteome</keyword>
<evidence type="ECO:0000256" key="7">
    <source>
        <dbReference type="ARBA" id="ARBA00022723"/>
    </source>
</evidence>
<reference evidence="15 16" key="1">
    <citation type="submission" date="2019-07" db="EMBL/GenBank/DDBJ databases">
        <title>Whole genome shotgun sequence of Halomonas pacifica NBRC 102220.</title>
        <authorList>
            <person name="Hosoyama A."/>
            <person name="Uohara A."/>
            <person name="Ohji S."/>
            <person name="Ichikawa N."/>
        </authorList>
    </citation>
    <scope>NUCLEOTIDE SEQUENCE [LARGE SCALE GENOMIC DNA]</scope>
    <source>
        <strain evidence="15 16">NBRC 102220</strain>
    </source>
</reference>
<protein>
    <recommendedName>
        <fullName evidence="14">Cytochrome b561 bacterial/Ni-hydrogenase domain-containing protein</fullName>
    </recommendedName>
</protein>
<dbReference type="AlphaFoldDB" id="A0A510XCD2"/>
<dbReference type="GO" id="GO:0005886">
    <property type="term" value="C:plasma membrane"/>
    <property type="evidence" value="ECO:0007669"/>
    <property type="project" value="UniProtKB-SubCell"/>
</dbReference>
<keyword evidence="5" id="KW-0349">Heme</keyword>
<feature type="transmembrane region" description="Helical" evidence="13">
    <location>
        <begin position="81"/>
        <end position="102"/>
    </location>
</feature>
<evidence type="ECO:0000256" key="1">
    <source>
        <dbReference type="ARBA" id="ARBA00001970"/>
    </source>
</evidence>
<evidence type="ECO:0000256" key="10">
    <source>
        <dbReference type="ARBA" id="ARBA00023004"/>
    </source>
</evidence>
<dbReference type="RefSeq" id="WP_307725140.1">
    <property type="nucleotide sequence ID" value="NZ_BJUK01000069.1"/>
</dbReference>
<keyword evidence="7" id="KW-0479">Metal-binding</keyword>
<evidence type="ECO:0000256" key="13">
    <source>
        <dbReference type="SAM" id="Phobius"/>
    </source>
</evidence>
<comment type="subcellular location">
    <subcellularLocation>
        <location evidence="2">Cell membrane</location>
        <topology evidence="2">Multi-pass membrane protein</topology>
    </subcellularLocation>
</comment>
<accession>A0A510XCD2</accession>
<keyword evidence="8" id="KW-0249">Electron transport</keyword>
<evidence type="ECO:0000256" key="12">
    <source>
        <dbReference type="ARBA" id="ARBA00037975"/>
    </source>
</evidence>
<evidence type="ECO:0000256" key="8">
    <source>
        <dbReference type="ARBA" id="ARBA00022982"/>
    </source>
</evidence>
<evidence type="ECO:0000256" key="3">
    <source>
        <dbReference type="ARBA" id="ARBA00022448"/>
    </source>
</evidence>
<dbReference type="GO" id="GO:0046872">
    <property type="term" value="F:metal ion binding"/>
    <property type="evidence" value="ECO:0007669"/>
    <property type="project" value="UniProtKB-KW"/>
</dbReference>
<gene>
    <name evidence="15" type="ORF">HPA02_33820</name>
</gene>
<comment type="cofactor">
    <cofactor evidence="1">
        <name>heme b</name>
        <dbReference type="ChEBI" id="CHEBI:60344"/>
    </cofactor>
</comment>
<feature type="transmembrane region" description="Helical" evidence="13">
    <location>
        <begin position="139"/>
        <end position="159"/>
    </location>
</feature>
<sequence>MEMSHARYGRLSRTLHWAMAALFAWQFASVGARVLLPDSPLDEFLWASHKPLGALLLLLGLLRLAWALCEGPRRPNALNGAARLGHLALYALMLAIPALALLRQFGSGRAFAPFGVPLMPGFDGEIEWMTTLGGALHGLLGWALLVLLVGHIAMALLHGRRGGEPVLRRMT</sequence>
<keyword evidence="11 13" id="KW-0472">Membrane</keyword>
<dbReference type="InterPro" id="IPR052168">
    <property type="entry name" value="Cytochrome_b561_oxidase"/>
</dbReference>
<dbReference type="GO" id="GO:0020037">
    <property type="term" value="F:heme binding"/>
    <property type="evidence" value="ECO:0007669"/>
    <property type="project" value="TreeGrafter"/>
</dbReference>